<dbReference type="GO" id="GO:0006508">
    <property type="term" value="P:proteolysis"/>
    <property type="evidence" value="ECO:0007669"/>
    <property type="project" value="InterPro"/>
</dbReference>
<dbReference type="Gene3D" id="3.50.30.30">
    <property type="match status" value="1"/>
</dbReference>
<dbReference type="InterPro" id="IPR045175">
    <property type="entry name" value="M28_fam"/>
</dbReference>
<dbReference type="EMBL" id="FQWD01000002">
    <property type="protein sequence ID" value="SHG21299.1"/>
    <property type="molecule type" value="Genomic_DNA"/>
</dbReference>
<keyword evidence="3" id="KW-0645">Protease</keyword>
<dbReference type="CDD" id="cd04820">
    <property type="entry name" value="PA_M28_1_1"/>
    <property type="match status" value="1"/>
</dbReference>
<gene>
    <name evidence="3" type="ORF">SAMN05216361_1697</name>
</gene>
<evidence type="ECO:0000259" key="2">
    <source>
        <dbReference type="Pfam" id="PF04389"/>
    </source>
</evidence>
<dbReference type="InterPro" id="IPR007484">
    <property type="entry name" value="Peptidase_M28"/>
</dbReference>
<evidence type="ECO:0000313" key="3">
    <source>
        <dbReference type="EMBL" id="SHG21299.1"/>
    </source>
</evidence>
<dbReference type="GO" id="GO:0004180">
    <property type="term" value="F:carboxypeptidase activity"/>
    <property type="evidence" value="ECO:0007669"/>
    <property type="project" value="UniProtKB-KW"/>
</dbReference>
<proteinExistence type="predicted"/>
<feature type="domain" description="Peptidase M28" evidence="2">
    <location>
        <begin position="294"/>
        <end position="512"/>
    </location>
</feature>
<reference evidence="4" key="1">
    <citation type="submission" date="2016-11" db="EMBL/GenBank/DDBJ databases">
        <authorList>
            <person name="Varghese N."/>
            <person name="Submissions S."/>
        </authorList>
    </citation>
    <scope>NUCLEOTIDE SEQUENCE [LARGE SCALE GENOMIC DNA]</scope>
    <source>
        <strain evidence="4">CGMCC 1.8995</strain>
    </source>
</reference>
<evidence type="ECO:0000313" key="4">
    <source>
        <dbReference type="Proteomes" id="UP000184520"/>
    </source>
</evidence>
<dbReference type="InterPro" id="IPR046450">
    <property type="entry name" value="PA_dom_sf"/>
</dbReference>
<accession>A0A1M5HZR7</accession>
<dbReference type="PANTHER" id="PTHR12147:SF26">
    <property type="entry name" value="PEPTIDASE M28 DOMAIN-CONTAINING PROTEIN"/>
    <property type="match status" value="1"/>
</dbReference>
<dbReference type="STRING" id="634436.SAMN05216361_1697"/>
<name>A0A1M5HZR7_9ALTE</name>
<keyword evidence="3" id="KW-0378">Hydrolase</keyword>
<dbReference type="SUPFAM" id="SSF53187">
    <property type="entry name" value="Zn-dependent exopeptidases"/>
    <property type="match status" value="1"/>
</dbReference>
<dbReference type="SUPFAM" id="SSF52025">
    <property type="entry name" value="PA domain"/>
    <property type="match status" value="1"/>
</dbReference>
<dbReference type="Pfam" id="PF04389">
    <property type="entry name" value="Peptidase_M28"/>
    <property type="match status" value="1"/>
</dbReference>
<feature type="signal peptide" evidence="1">
    <location>
        <begin position="1"/>
        <end position="27"/>
    </location>
</feature>
<protein>
    <submittedName>
        <fullName evidence="3">Zn-dependent amino-or carboxypeptidase, M28 family</fullName>
    </submittedName>
</protein>
<feature type="chain" id="PRO_5012499902" evidence="1">
    <location>
        <begin position="28"/>
        <end position="545"/>
    </location>
</feature>
<evidence type="ECO:0000256" key="1">
    <source>
        <dbReference type="SAM" id="SignalP"/>
    </source>
</evidence>
<dbReference type="OrthoDB" id="9778250at2"/>
<dbReference type="PANTHER" id="PTHR12147">
    <property type="entry name" value="METALLOPEPTIDASE M28 FAMILY MEMBER"/>
    <property type="match status" value="1"/>
</dbReference>
<dbReference type="Proteomes" id="UP000184520">
    <property type="component" value="Unassembled WGS sequence"/>
</dbReference>
<dbReference type="GO" id="GO:0008235">
    <property type="term" value="F:metalloexopeptidase activity"/>
    <property type="evidence" value="ECO:0007669"/>
    <property type="project" value="InterPro"/>
</dbReference>
<keyword evidence="1" id="KW-0732">Signal</keyword>
<keyword evidence="3" id="KW-0121">Carboxypeptidase</keyword>
<dbReference type="RefSeq" id="WP_073320694.1">
    <property type="nucleotide sequence ID" value="NZ_FQWD01000002.1"/>
</dbReference>
<keyword evidence="4" id="KW-1185">Reference proteome</keyword>
<dbReference type="AlphaFoldDB" id="A0A1M5HZR7"/>
<dbReference type="Gene3D" id="3.40.630.10">
    <property type="entry name" value="Zn peptidases"/>
    <property type="match status" value="1"/>
</dbReference>
<sequence length="545" mass="59163">MKKTVKTLIGVACAAGLVAASSSAALAGTAERFKGHMSLLADDLLQGRDTGSIGHDFASLYIASELTKLGIAPAGDDGSYYQMVPFKQATIDMKAPALSVSNGSETVEFAFMDNMLMSANINDTDTQVTGELVFAGFGIEAPFLNYTDYDGVDLRGKVAVILSDRPHSFPSEEGSHFRRQISQALVKHGAIGAIVLSTPVSENVFPFEKRKLYVRTPRTRWVDPNGEVFGGYPELKAGATLSVEAGMQLFELAGLDLQTYFDKVENGEPVEGRPLGLTATFTSKANHTTTTSPNVIGILEGSDPTLKNEFIVLTAHSDHIGVSGHSVLKDKINNGAMDNASGVSTLLEIAHAISHSDVKPKRSVIFAFVTGEEKGLLGSEYFAHYPPVPVQSMVANVNLDMPILTYRTDEMIAFGASHSSLEKPVREALLKHEIKLIDDPMPEQAIFVRSDQYSLVKQGVPAVYLVPGMDNKEENAIGMPASDFLKKHYHMPSDDLNLPIDYEWAAKFVDINFEIVMSLANGKQTPSWNEDSFFATFKQAQDGKQ</sequence>
<organism evidence="3 4">
    <name type="scientific">Marisediminitalea aggregata</name>
    <dbReference type="NCBI Taxonomy" id="634436"/>
    <lineage>
        <taxon>Bacteria</taxon>
        <taxon>Pseudomonadati</taxon>
        <taxon>Pseudomonadota</taxon>
        <taxon>Gammaproteobacteria</taxon>
        <taxon>Alteromonadales</taxon>
        <taxon>Alteromonadaceae</taxon>
        <taxon>Marisediminitalea</taxon>
    </lineage>
</organism>